<keyword evidence="5 9" id="KW-0863">Zinc-finger</keyword>
<feature type="compositionally biased region" description="Low complexity" evidence="10">
    <location>
        <begin position="467"/>
        <end position="477"/>
    </location>
</feature>
<dbReference type="Pfam" id="PF00097">
    <property type="entry name" value="zf-C3HC4"/>
    <property type="match status" value="1"/>
</dbReference>
<evidence type="ECO:0000259" key="11">
    <source>
        <dbReference type="PROSITE" id="PS50089"/>
    </source>
</evidence>
<evidence type="ECO:0000313" key="12">
    <source>
        <dbReference type="EnsemblMetazoa" id="XP_050499738.1"/>
    </source>
</evidence>
<dbReference type="RefSeq" id="XP_050499738.1">
    <property type="nucleotide sequence ID" value="XM_050643781.1"/>
</dbReference>
<feature type="region of interest" description="Disordered" evidence="10">
    <location>
        <begin position="374"/>
        <end position="556"/>
    </location>
</feature>
<feature type="compositionally biased region" description="Low complexity" evidence="10">
    <location>
        <begin position="435"/>
        <end position="449"/>
    </location>
</feature>
<dbReference type="SMART" id="SM00184">
    <property type="entry name" value="RING"/>
    <property type="match status" value="1"/>
</dbReference>
<dbReference type="GeneID" id="114329471"/>
<evidence type="ECO:0000256" key="2">
    <source>
        <dbReference type="ARBA" id="ARBA00012483"/>
    </source>
</evidence>
<keyword evidence="6" id="KW-0862">Zinc</keyword>
<dbReference type="Proteomes" id="UP001652700">
    <property type="component" value="Unplaced"/>
</dbReference>
<dbReference type="Gene3D" id="3.30.40.10">
    <property type="entry name" value="Zinc/RING finger domain, C3HC4 (zinc finger)"/>
    <property type="match status" value="1"/>
</dbReference>
<evidence type="ECO:0000256" key="3">
    <source>
        <dbReference type="ARBA" id="ARBA00022679"/>
    </source>
</evidence>
<keyword evidence="13" id="KW-1185">Reference proteome</keyword>
<accession>A0ABM5JP73</accession>
<dbReference type="EC" id="2.3.2.27" evidence="2"/>
<evidence type="ECO:0000313" key="13">
    <source>
        <dbReference type="Proteomes" id="UP001652700"/>
    </source>
</evidence>
<organism evidence="12 13">
    <name type="scientific">Diabrotica virgifera virgifera</name>
    <name type="common">western corn rootworm</name>
    <dbReference type="NCBI Taxonomy" id="50390"/>
    <lineage>
        <taxon>Eukaryota</taxon>
        <taxon>Metazoa</taxon>
        <taxon>Ecdysozoa</taxon>
        <taxon>Arthropoda</taxon>
        <taxon>Hexapoda</taxon>
        <taxon>Insecta</taxon>
        <taxon>Pterygota</taxon>
        <taxon>Neoptera</taxon>
        <taxon>Endopterygota</taxon>
        <taxon>Coleoptera</taxon>
        <taxon>Polyphaga</taxon>
        <taxon>Cucujiformia</taxon>
        <taxon>Chrysomeloidea</taxon>
        <taxon>Chrysomelidae</taxon>
        <taxon>Galerucinae</taxon>
        <taxon>Diabroticina</taxon>
        <taxon>Diabroticites</taxon>
        <taxon>Diabrotica</taxon>
    </lineage>
</organism>
<feature type="compositionally biased region" description="Basic and acidic residues" evidence="10">
    <location>
        <begin position="527"/>
        <end position="542"/>
    </location>
</feature>
<evidence type="ECO:0000256" key="4">
    <source>
        <dbReference type="ARBA" id="ARBA00022723"/>
    </source>
</evidence>
<dbReference type="InterPro" id="IPR001841">
    <property type="entry name" value="Znf_RING"/>
</dbReference>
<evidence type="ECO:0000256" key="9">
    <source>
        <dbReference type="PROSITE-ProRule" id="PRU00175"/>
    </source>
</evidence>
<dbReference type="PANTHER" id="PTHR46077">
    <property type="entry name" value="E3 UBIQUITIN-PROTEIN LIGASE TOPORS"/>
    <property type="match status" value="1"/>
</dbReference>
<dbReference type="InterPro" id="IPR058745">
    <property type="entry name" value="PWI_Topors"/>
</dbReference>
<keyword evidence="4" id="KW-0479">Metal-binding</keyword>
<evidence type="ECO:0000256" key="6">
    <source>
        <dbReference type="ARBA" id="ARBA00022833"/>
    </source>
</evidence>
<keyword evidence="3" id="KW-0808">Transferase</keyword>
<evidence type="ECO:0000256" key="1">
    <source>
        <dbReference type="ARBA" id="ARBA00000900"/>
    </source>
</evidence>
<feature type="domain" description="RING-type" evidence="11">
    <location>
        <begin position="20"/>
        <end position="59"/>
    </location>
</feature>
<evidence type="ECO:0000256" key="5">
    <source>
        <dbReference type="ARBA" id="ARBA00022771"/>
    </source>
</evidence>
<reference evidence="12" key="1">
    <citation type="submission" date="2025-05" db="UniProtKB">
        <authorList>
            <consortium name="EnsemblMetazoa"/>
        </authorList>
    </citation>
    <scope>IDENTIFICATION</scope>
</reference>
<dbReference type="InterPro" id="IPR013083">
    <property type="entry name" value="Znf_RING/FYVE/PHD"/>
</dbReference>
<keyword evidence="8" id="KW-0804">Transcription</keyword>
<name>A0ABM5JP73_DIAVI</name>
<evidence type="ECO:0000256" key="7">
    <source>
        <dbReference type="ARBA" id="ARBA00023015"/>
    </source>
</evidence>
<feature type="compositionally biased region" description="Basic residues" evidence="10">
    <location>
        <begin position="450"/>
        <end position="465"/>
    </location>
</feature>
<dbReference type="Pfam" id="PF26084">
    <property type="entry name" value="PWI_Topors"/>
    <property type="match status" value="1"/>
</dbReference>
<evidence type="ECO:0000256" key="8">
    <source>
        <dbReference type="ARBA" id="ARBA00023163"/>
    </source>
</evidence>
<feature type="compositionally biased region" description="Low complexity" evidence="10">
    <location>
        <begin position="491"/>
        <end position="506"/>
    </location>
</feature>
<dbReference type="EnsemblMetazoa" id="XM_050643781.1">
    <property type="protein sequence ID" value="XP_050499738.1"/>
    <property type="gene ID" value="LOC114329471"/>
</dbReference>
<dbReference type="InterPro" id="IPR018957">
    <property type="entry name" value="Znf_C3HC4_RING-type"/>
</dbReference>
<dbReference type="SUPFAM" id="SSF57850">
    <property type="entry name" value="RING/U-box"/>
    <property type="match status" value="1"/>
</dbReference>
<comment type="catalytic activity">
    <reaction evidence="1">
        <text>S-ubiquitinyl-[E2 ubiquitin-conjugating enzyme]-L-cysteine + [acceptor protein]-L-lysine = [E2 ubiquitin-conjugating enzyme]-L-cysteine + N(6)-ubiquitinyl-[acceptor protein]-L-lysine.</text>
        <dbReference type="EC" id="2.3.2.27"/>
    </reaction>
</comment>
<dbReference type="InterPro" id="IPR017907">
    <property type="entry name" value="Znf_RING_CS"/>
</dbReference>
<dbReference type="PROSITE" id="PS50089">
    <property type="entry name" value="ZF_RING_2"/>
    <property type="match status" value="1"/>
</dbReference>
<dbReference type="PANTHER" id="PTHR46077:SF1">
    <property type="entry name" value="TOP1 BINDING ARGININE_SERINE RICH PROTEIN, E3 UBIQUITIN LIGASE"/>
    <property type="match status" value="1"/>
</dbReference>
<keyword evidence="7" id="KW-0805">Transcription regulation</keyword>
<dbReference type="CDD" id="cd16574">
    <property type="entry name" value="RING-HC_Topors"/>
    <property type="match status" value="1"/>
</dbReference>
<dbReference type="PROSITE" id="PS00518">
    <property type="entry name" value="ZF_RING_1"/>
    <property type="match status" value="1"/>
</dbReference>
<proteinExistence type="predicted"/>
<dbReference type="InterPro" id="IPR058746">
    <property type="entry name" value="Znf_RING-type_Topors"/>
</dbReference>
<sequence>MAESRLLIKRPSSSSPPPNCAICLGSFSNKCVSDTCLHQFCFKCLLEWSKIKAECPLCKQPFTRILHNIKNNGEYDEHVVDILANDLTAEEIHVEEIREYNTFLPNALPPTRHHFHFRTTFTVDTHGEHAIQQMLLTHPQISVSTSGYPERHSAYHRRRREIPRREMPRREIPTTTAFRRSVYTRNLWAIAPPDVDGNFMACTPEYFSSLASSNNILPLVPGTLAITSLFDILKTIRQAPLTRNRLVPWLNRELNALLYDNTQLVMRLVDTILDMLLQRHICSRTFRNVLLEHLNIRTDHFIHEFFSFMKSRFDMIGYDRQVIYSERPLSPLSVVTLPDDVSDSGHDSDVIIVGSTGPQEPVVIDLLNTDSDDEPILVSHEEPPPPELIPISDSSPEAPPRDNRSPVLPLKLRLKHKRRSREEERYRKRFRRYRSSSCSSSSDSSVRRSVGFRRKRKQRKPKRRVPSSSESVATASSDSKRKQRKPRRVASSSESVDSSSDSSDSCSHSRRIYKKLLSSFKRNSKTAAKERTEQKPESDNKFHNLPSCSRDSGPSSSIDFINSSNLLDLRTNVKREPSAAVELATPDSSGPNERGSFVIKTLKKEPNSNNLLDLRTIFKREPAIDLAMPSCSVASEETEFIPDQNTRDHHYLLRKMRKEPHETLLKRPHMKYD</sequence>
<protein>
    <recommendedName>
        <fullName evidence="2">RING-type E3 ubiquitin transferase</fullName>
        <ecNumber evidence="2">2.3.2.27</ecNumber>
    </recommendedName>
</protein>
<feature type="compositionally biased region" description="Low complexity" evidence="10">
    <location>
        <begin position="547"/>
        <end position="556"/>
    </location>
</feature>
<evidence type="ECO:0000256" key="10">
    <source>
        <dbReference type="SAM" id="MobiDB-lite"/>
    </source>
</evidence>